<dbReference type="InterPro" id="IPR005025">
    <property type="entry name" value="FMN_Rdtase-like_dom"/>
</dbReference>
<dbReference type="SUPFAM" id="SSF52218">
    <property type="entry name" value="Flavoproteins"/>
    <property type="match status" value="1"/>
</dbReference>
<organism evidence="4">
    <name type="scientific">uncultured delta proteobacterium</name>
    <dbReference type="NCBI Taxonomy" id="34034"/>
    <lineage>
        <taxon>Bacteria</taxon>
        <taxon>Deltaproteobacteria</taxon>
        <taxon>environmental samples</taxon>
    </lineage>
</organism>
<accession>A0A212KHG0</accession>
<protein>
    <submittedName>
        <fullName evidence="4">NADPH-dependent FMN reductase</fullName>
    </submittedName>
</protein>
<dbReference type="PANTHER" id="PTHR43278">
    <property type="entry name" value="NAD(P)H-DEPENDENT FMN-CONTAINING OXIDOREDUCTASE YWQN-RELATED"/>
    <property type="match status" value="1"/>
</dbReference>
<dbReference type="PANTHER" id="PTHR43278:SF4">
    <property type="entry name" value="NAD(P)H-DEPENDENT FMN-CONTAINING OXIDOREDUCTASE YWQN-RELATED"/>
    <property type="match status" value="1"/>
</dbReference>
<dbReference type="Pfam" id="PF03358">
    <property type="entry name" value="FMN_red"/>
    <property type="match status" value="1"/>
</dbReference>
<evidence type="ECO:0000256" key="2">
    <source>
        <dbReference type="ARBA" id="ARBA00022643"/>
    </source>
</evidence>
<keyword evidence="1" id="KW-0285">Flavoprotein</keyword>
<feature type="domain" description="NADPH-dependent FMN reductase-like" evidence="3">
    <location>
        <begin position="3"/>
        <end position="158"/>
    </location>
</feature>
<evidence type="ECO:0000259" key="3">
    <source>
        <dbReference type="Pfam" id="PF03358"/>
    </source>
</evidence>
<reference evidence="4" key="1">
    <citation type="submission" date="2016-04" db="EMBL/GenBank/DDBJ databases">
        <authorList>
            <person name="Evans L.H."/>
            <person name="Alamgir A."/>
            <person name="Owens N."/>
            <person name="Weber N.D."/>
            <person name="Virtaneva K."/>
            <person name="Barbian K."/>
            <person name="Babar A."/>
            <person name="Rosenke K."/>
        </authorList>
    </citation>
    <scope>NUCLEOTIDE SEQUENCE</scope>
    <source>
        <strain evidence="4">86</strain>
    </source>
</reference>
<evidence type="ECO:0000313" key="4">
    <source>
        <dbReference type="EMBL" id="SBW11082.1"/>
    </source>
</evidence>
<evidence type="ECO:0000256" key="1">
    <source>
        <dbReference type="ARBA" id="ARBA00022630"/>
    </source>
</evidence>
<sequence>MFALAVNASPRPKSNTGILLENVLQPLRDAGWETETIKIGAKPMSGCIACMQCRKLKNSRCAITKDAFNDIYARMVEADAIILGTPTYFTDVTAEMKALIDRSGYVSQSNDGAFAGKIGSAVIAVRRGGATHAFDTINHLFLKSNMIVPGSRYWNMGYGLKEEDVLTDAEGLANMTNLGQMIAWLGACIKPGLGALPK</sequence>
<proteinExistence type="predicted"/>
<dbReference type="InterPro" id="IPR051796">
    <property type="entry name" value="ISF_SsuE-like"/>
</dbReference>
<dbReference type="InterPro" id="IPR029039">
    <property type="entry name" value="Flavoprotein-like_sf"/>
</dbReference>
<name>A0A212KHG0_9DELT</name>
<dbReference type="GO" id="GO:0016491">
    <property type="term" value="F:oxidoreductase activity"/>
    <property type="evidence" value="ECO:0007669"/>
    <property type="project" value="InterPro"/>
</dbReference>
<dbReference type="EMBL" id="FLUQ01000007">
    <property type="protein sequence ID" value="SBW11082.1"/>
    <property type="molecule type" value="Genomic_DNA"/>
</dbReference>
<dbReference type="Gene3D" id="3.40.50.360">
    <property type="match status" value="1"/>
</dbReference>
<gene>
    <name evidence="4" type="ORF">KL86DPRO_70158</name>
</gene>
<keyword evidence="2" id="KW-0288">FMN</keyword>
<dbReference type="AlphaFoldDB" id="A0A212KHG0"/>